<dbReference type="PANTHER" id="PTHR13211:SF0">
    <property type="entry name" value="TELOMERASE CAJAL BODY PROTEIN 1"/>
    <property type="match status" value="1"/>
</dbReference>
<dbReference type="OrthoDB" id="239865at2759"/>
<proteinExistence type="predicted"/>
<dbReference type="InterPro" id="IPR036322">
    <property type="entry name" value="WD40_repeat_dom_sf"/>
</dbReference>
<dbReference type="EMBL" id="OV725081">
    <property type="protein sequence ID" value="CAH1403350.1"/>
    <property type="molecule type" value="Genomic_DNA"/>
</dbReference>
<keyword evidence="2" id="KW-1185">Reference proteome</keyword>
<gene>
    <name evidence="1" type="ORF">NEZAVI_LOCUS11965</name>
</gene>
<evidence type="ECO:0000313" key="2">
    <source>
        <dbReference type="Proteomes" id="UP001152798"/>
    </source>
</evidence>
<reference evidence="1" key="1">
    <citation type="submission" date="2022-01" db="EMBL/GenBank/DDBJ databases">
        <authorList>
            <person name="King R."/>
        </authorList>
    </citation>
    <scope>NUCLEOTIDE SEQUENCE</scope>
</reference>
<sequence>MAELDVLPLVDSLDKNDITEEIKKGIAEINTDSNERMNIDQTESVLQSNEISYSNVESESNEVVCDKQVDETEVHQYPDIYKFENQAEIANFNAPHMKHFAGCKWSPDGTCLLTNCVDYTLRIFDLPKDIHSKTNWNSSESMSELQPSLAMKEGGRIYDFVWYPLMSSWEPLTCW</sequence>
<name>A0A9P0HIU1_NEZVI</name>
<accession>A0A9P0HIU1</accession>
<dbReference type="Proteomes" id="UP001152798">
    <property type="component" value="Chromosome 5"/>
</dbReference>
<dbReference type="Gene3D" id="2.130.10.10">
    <property type="entry name" value="YVTN repeat-like/Quinoprotein amine dehydrogenase"/>
    <property type="match status" value="1"/>
</dbReference>
<organism evidence="1 2">
    <name type="scientific">Nezara viridula</name>
    <name type="common">Southern green stink bug</name>
    <name type="synonym">Cimex viridulus</name>
    <dbReference type="NCBI Taxonomy" id="85310"/>
    <lineage>
        <taxon>Eukaryota</taxon>
        <taxon>Metazoa</taxon>
        <taxon>Ecdysozoa</taxon>
        <taxon>Arthropoda</taxon>
        <taxon>Hexapoda</taxon>
        <taxon>Insecta</taxon>
        <taxon>Pterygota</taxon>
        <taxon>Neoptera</taxon>
        <taxon>Paraneoptera</taxon>
        <taxon>Hemiptera</taxon>
        <taxon>Heteroptera</taxon>
        <taxon>Panheteroptera</taxon>
        <taxon>Pentatomomorpha</taxon>
        <taxon>Pentatomoidea</taxon>
        <taxon>Pentatomidae</taxon>
        <taxon>Pentatominae</taxon>
        <taxon>Nezara</taxon>
    </lineage>
</organism>
<dbReference type="SUPFAM" id="SSF50978">
    <property type="entry name" value="WD40 repeat-like"/>
    <property type="match status" value="1"/>
</dbReference>
<dbReference type="InterPro" id="IPR051150">
    <property type="entry name" value="SWT21/TCAB1_mRNA_Telomere"/>
</dbReference>
<dbReference type="PANTHER" id="PTHR13211">
    <property type="entry name" value="TELOMERASE CAJAL BODY PROTEIN 1"/>
    <property type="match status" value="1"/>
</dbReference>
<protein>
    <submittedName>
        <fullName evidence="1">Uncharacterized protein</fullName>
    </submittedName>
</protein>
<evidence type="ECO:0000313" key="1">
    <source>
        <dbReference type="EMBL" id="CAH1403350.1"/>
    </source>
</evidence>
<dbReference type="InterPro" id="IPR015943">
    <property type="entry name" value="WD40/YVTN_repeat-like_dom_sf"/>
</dbReference>
<dbReference type="AlphaFoldDB" id="A0A9P0HIU1"/>